<dbReference type="Pfam" id="PF00155">
    <property type="entry name" value="Aminotran_1_2"/>
    <property type="match status" value="1"/>
</dbReference>
<dbReference type="InterPro" id="IPR000524">
    <property type="entry name" value="Tscrpt_reg_HTH_GntR"/>
</dbReference>
<dbReference type="SUPFAM" id="SSF46785">
    <property type="entry name" value="Winged helix' DNA-binding domain"/>
    <property type="match status" value="1"/>
</dbReference>
<dbReference type="PANTHER" id="PTHR46577:SF1">
    <property type="entry name" value="HTH-TYPE TRANSCRIPTIONAL REGULATORY PROTEIN GABR"/>
    <property type="match status" value="1"/>
</dbReference>
<dbReference type="EMBL" id="CP011974">
    <property type="protein sequence ID" value="AKO93128.1"/>
    <property type="molecule type" value="Genomic_DNA"/>
</dbReference>
<dbReference type="SUPFAM" id="SSF53383">
    <property type="entry name" value="PLP-dependent transferases"/>
    <property type="match status" value="1"/>
</dbReference>
<dbReference type="CDD" id="cd07377">
    <property type="entry name" value="WHTH_GntR"/>
    <property type="match status" value="1"/>
</dbReference>
<dbReference type="PROSITE" id="PS50949">
    <property type="entry name" value="HTH_GNTR"/>
    <property type="match status" value="1"/>
</dbReference>
<reference evidence="8 9" key="1">
    <citation type="journal article" date="2015" name="PLoS ONE">
        <title>Genome Sequence of Bacillus endophyticus and Analysis of Its Companion Mechanism in the Ketogulonigenium vulgare-Bacillus Strain Consortium.</title>
        <authorList>
            <person name="Jia N."/>
            <person name="Du J."/>
            <person name="Ding M.Z."/>
            <person name="Gao F."/>
            <person name="Yuan Y.J."/>
        </authorList>
    </citation>
    <scope>NUCLEOTIDE SEQUENCE [LARGE SCALE GENOMIC DNA]</scope>
    <source>
        <strain evidence="8 9">Hbe603</strain>
    </source>
</reference>
<protein>
    <submittedName>
        <fullName evidence="8">Uncharacterized protein</fullName>
    </submittedName>
</protein>
<keyword evidence="4" id="KW-0663">Pyridoxal phosphate</keyword>
<dbReference type="InterPro" id="IPR036388">
    <property type="entry name" value="WH-like_DNA-bd_sf"/>
</dbReference>
<dbReference type="Gene3D" id="1.10.10.10">
    <property type="entry name" value="Winged helix-like DNA-binding domain superfamily/Winged helix DNA-binding domain"/>
    <property type="match status" value="1"/>
</dbReference>
<evidence type="ECO:0000256" key="4">
    <source>
        <dbReference type="ARBA" id="ARBA00022898"/>
    </source>
</evidence>
<dbReference type="SMART" id="SM00345">
    <property type="entry name" value="HTH_GNTR"/>
    <property type="match status" value="1"/>
</dbReference>
<keyword evidence="3" id="KW-0032">Aminotransferase</keyword>
<accession>A0A231SEF5</accession>
<dbReference type="InterPro" id="IPR004839">
    <property type="entry name" value="Aminotransferase_I/II_large"/>
</dbReference>
<keyword evidence="5" id="KW-0805">Transcription regulation</keyword>
<sequence length="469" mass="54172">MEVFTLVHITPFIKKNSGPLYVQVYDDLRTKIMEGKIPFGSKLPSIRGLARHLHVSNNTISLAYDLLADEGFIERKPRSGIYVKKQIEDIFPFPHSSEEDRKVEYKPSPRYDFRYGTLNSTLFPAKTFHNIANAIYAERQQELFTYGDVQGEFGLRKEVHHYLINSRGVKCAPEQIIITSGTQQSLILLSQILNLPDKLIGLEEPGYNGARIIFENLNVNVEPIPIKNDGLSIEELYKINPYAVYVTPSHQFPTGVIMTQKKRKQLLQWARDHHSFIIEDDYDSEFRYVGKPIQAIQGMDEAEKVIYLGTFSKLFLPSMRMSYIVLPSPLLSIYKERFSLYEQTVPRLQQWIMEAFMKTNYLNKHIARMRNAYRKKHTVLIAEITKRFDSNKFEILGECSGLHILVKVYGKSEEELIKLAFSKDVKVYPTSPYWKRKAQCETGTVLLGFGSLSEEEIQQGVSMLSEVWM</sequence>
<evidence type="ECO:0000256" key="7">
    <source>
        <dbReference type="ARBA" id="ARBA00023163"/>
    </source>
</evidence>
<keyword evidence="3" id="KW-0808">Transferase</keyword>
<dbReference type="Proteomes" id="UP000036202">
    <property type="component" value="Chromosome"/>
</dbReference>
<evidence type="ECO:0000256" key="6">
    <source>
        <dbReference type="ARBA" id="ARBA00023125"/>
    </source>
</evidence>
<gene>
    <name evidence="8" type="ORF">BEH_14200</name>
</gene>
<dbReference type="CDD" id="cd00609">
    <property type="entry name" value="AAT_like"/>
    <property type="match status" value="1"/>
</dbReference>
<dbReference type="GO" id="GO:0008483">
    <property type="term" value="F:transaminase activity"/>
    <property type="evidence" value="ECO:0007669"/>
    <property type="project" value="UniProtKB-KW"/>
</dbReference>
<evidence type="ECO:0000256" key="2">
    <source>
        <dbReference type="ARBA" id="ARBA00005384"/>
    </source>
</evidence>
<dbReference type="Pfam" id="PF00392">
    <property type="entry name" value="GntR"/>
    <property type="match status" value="1"/>
</dbReference>
<dbReference type="PANTHER" id="PTHR46577">
    <property type="entry name" value="HTH-TYPE TRANSCRIPTIONAL REGULATORY PROTEIN GABR"/>
    <property type="match status" value="1"/>
</dbReference>
<keyword evidence="7" id="KW-0804">Transcription</keyword>
<dbReference type="GO" id="GO:0003677">
    <property type="term" value="F:DNA binding"/>
    <property type="evidence" value="ECO:0007669"/>
    <property type="project" value="UniProtKB-KW"/>
</dbReference>
<dbReference type="GO" id="GO:0003700">
    <property type="term" value="F:DNA-binding transcription factor activity"/>
    <property type="evidence" value="ECO:0007669"/>
    <property type="project" value="InterPro"/>
</dbReference>
<dbReference type="KEGG" id="beo:BEH_14200"/>
<evidence type="ECO:0000256" key="3">
    <source>
        <dbReference type="ARBA" id="ARBA00022576"/>
    </source>
</evidence>
<keyword evidence="9" id="KW-1185">Reference proteome</keyword>
<comment type="similarity">
    <text evidence="2">In the C-terminal section; belongs to the class-I pyridoxal-phosphate-dependent aminotransferase family.</text>
</comment>
<name>A0A0H4KXM8_9BACI</name>
<dbReference type="InterPro" id="IPR051446">
    <property type="entry name" value="HTH_trans_reg/aminotransferase"/>
</dbReference>
<organism evidence="8 9">
    <name type="scientific">Priestia filamentosa</name>
    <dbReference type="NCBI Taxonomy" id="1402861"/>
    <lineage>
        <taxon>Bacteria</taxon>
        <taxon>Bacillati</taxon>
        <taxon>Bacillota</taxon>
        <taxon>Bacilli</taxon>
        <taxon>Bacillales</taxon>
        <taxon>Bacillaceae</taxon>
        <taxon>Priestia</taxon>
    </lineage>
</organism>
<reference evidence="9" key="2">
    <citation type="submission" date="2015-06" db="EMBL/GenBank/DDBJ databases">
        <title>Genome Sequence of Bacillus endophyticus and Analysis of its Companion Mechanism in the Ketogulonigenium vulgare-Bacillus strain Consortium.</title>
        <authorList>
            <person name="Jia N."/>
            <person name="Du J."/>
            <person name="Ding M.-Z."/>
            <person name="Gao F."/>
            <person name="Yuan Y.-J."/>
        </authorList>
    </citation>
    <scope>NUCLEOTIDE SEQUENCE [LARGE SCALE GENOMIC DNA]</scope>
    <source>
        <strain evidence="9">Hbe603</strain>
    </source>
</reference>
<dbReference type="PATRIC" id="fig|135735.6.peg.3006"/>
<evidence type="ECO:0000256" key="5">
    <source>
        <dbReference type="ARBA" id="ARBA00023015"/>
    </source>
</evidence>
<dbReference type="Gene3D" id="3.40.640.10">
    <property type="entry name" value="Type I PLP-dependent aspartate aminotransferase-like (Major domain)"/>
    <property type="match status" value="1"/>
</dbReference>
<evidence type="ECO:0000256" key="1">
    <source>
        <dbReference type="ARBA" id="ARBA00001933"/>
    </source>
</evidence>
<comment type="cofactor">
    <cofactor evidence="1">
        <name>pyridoxal 5'-phosphate</name>
        <dbReference type="ChEBI" id="CHEBI:597326"/>
    </cofactor>
</comment>
<dbReference type="GO" id="GO:0030170">
    <property type="term" value="F:pyridoxal phosphate binding"/>
    <property type="evidence" value="ECO:0007669"/>
    <property type="project" value="InterPro"/>
</dbReference>
<dbReference type="InterPro" id="IPR015424">
    <property type="entry name" value="PyrdxlP-dep_Trfase"/>
</dbReference>
<proteinExistence type="inferred from homology"/>
<accession>A0A0H4KXM8</accession>
<keyword evidence="6" id="KW-0238">DNA-binding</keyword>
<evidence type="ECO:0000313" key="9">
    <source>
        <dbReference type="Proteomes" id="UP000036202"/>
    </source>
</evidence>
<dbReference type="InterPro" id="IPR036390">
    <property type="entry name" value="WH_DNA-bd_sf"/>
</dbReference>
<dbReference type="AlphaFoldDB" id="A0A0H4KXM8"/>
<evidence type="ECO:0000313" key="8">
    <source>
        <dbReference type="EMBL" id="AKO93128.1"/>
    </source>
</evidence>
<dbReference type="InterPro" id="IPR015421">
    <property type="entry name" value="PyrdxlP-dep_Trfase_major"/>
</dbReference>